<organism evidence="10 11">
    <name type="scientific">Pagothenia borchgrevinki</name>
    <name type="common">Bald rockcod</name>
    <name type="synonym">Trematomus borchgrevinki</name>
    <dbReference type="NCBI Taxonomy" id="8213"/>
    <lineage>
        <taxon>Eukaryota</taxon>
        <taxon>Metazoa</taxon>
        <taxon>Chordata</taxon>
        <taxon>Craniata</taxon>
        <taxon>Vertebrata</taxon>
        <taxon>Euteleostomi</taxon>
        <taxon>Actinopterygii</taxon>
        <taxon>Neopterygii</taxon>
        <taxon>Teleostei</taxon>
        <taxon>Neoteleostei</taxon>
        <taxon>Acanthomorphata</taxon>
        <taxon>Eupercaria</taxon>
        <taxon>Perciformes</taxon>
        <taxon>Notothenioidei</taxon>
        <taxon>Nototheniidae</taxon>
        <taxon>Pagothenia</taxon>
    </lineage>
</organism>
<keyword evidence="11" id="KW-1185">Reference proteome</keyword>
<evidence type="ECO:0000256" key="6">
    <source>
        <dbReference type="ARBA" id="ARBA00023136"/>
    </source>
</evidence>
<accession>A0ABD2FZD6</accession>
<protein>
    <recommendedName>
        <fullName evidence="9">Cadherin domain-containing protein</fullName>
    </recommendedName>
</protein>
<dbReference type="CDD" id="cd11304">
    <property type="entry name" value="Cadherin_repeat"/>
    <property type="match status" value="1"/>
</dbReference>
<dbReference type="GO" id="GO:0005886">
    <property type="term" value="C:plasma membrane"/>
    <property type="evidence" value="ECO:0007669"/>
    <property type="project" value="UniProtKB-SubCell"/>
</dbReference>
<evidence type="ECO:0000256" key="2">
    <source>
        <dbReference type="ARBA" id="ARBA00022475"/>
    </source>
</evidence>
<keyword evidence="7" id="KW-0325">Glycoprotein</keyword>
<keyword evidence="5" id="KW-0130">Cell adhesion</keyword>
<dbReference type="InterPro" id="IPR020894">
    <property type="entry name" value="Cadherin_CS"/>
</dbReference>
<reference evidence="10 11" key="2">
    <citation type="journal article" date="2024" name="G3 (Bethesda)">
        <title>The genome of the cryopelagic Antarctic bald notothen, Trematomus borchgrevinki.</title>
        <authorList>
            <person name="Rayamajhi N."/>
            <person name="Rivera-Colon A.G."/>
            <person name="Minhas B.F."/>
            <person name="Cheng C.C."/>
            <person name="Catchen J.M."/>
        </authorList>
    </citation>
    <scope>NUCLEOTIDE SEQUENCE [LARGE SCALE GENOMIC DNA]</scope>
    <source>
        <strain evidence="10">AGRC-2024</strain>
    </source>
</reference>
<dbReference type="PANTHER" id="PTHR24027">
    <property type="entry name" value="CADHERIN-23"/>
    <property type="match status" value="1"/>
</dbReference>
<evidence type="ECO:0000313" key="11">
    <source>
        <dbReference type="Proteomes" id="UP001619887"/>
    </source>
</evidence>
<dbReference type="GO" id="GO:0009653">
    <property type="term" value="P:anatomical structure morphogenesis"/>
    <property type="evidence" value="ECO:0007669"/>
    <property type="project" value="UniProtKB-ARBA"/>
</dbReference>
<evidence type="ECO:0000256" key="4">
    <source>
        <dbReference type="ARBA" id="ARBA00022837"/>
    </source>
</evidence>
<keyword evidence="2" id="KW-1003">Cell membrane</keyword>
<evidence type="ECO:0000256" key="1">
    <source>
        <dbReference type="ARBA" id="ARBA00004236"/>
    </source>
</evidence>
<name>A0ABD2FZD6_PAGBO</name>
<dbReference type="FunFam" id="2.60.40.60:FF:000068">
    <property type="entry name" value="Desmoglein 1"/>
    <property type="match status" value="1"/>
</dbReference>
<dbReference type="SUPFAM" id="SSF49313">
    <property type="entry name" value="Cadherin-like"/>
    <property type="match status" value="2"/>
</dbReference>
<dbReference type="Gene3D" id="2.60.40.60">
    <property type="entry name" value="Cadherins"/>
    <property type="match status" value="2"/>
</dbReference>
<dbReference type="PANTHER" id="PTHR24027:SF319">
    <property type="entry name" value="CADHERIN-1"/>
    <property type="match status" value="1"/>
</dbReference>
<evidence type="ECO:0000256" key="5">
    <source>
        <dbReference type="ARBA" id="ARBA00022889"/>
    </source>
</evidence>
<keyword evidence="3" id="KW-0677">Repeat</keyword>
<dbReference type="Pfam" id="PF00028">
    <property type="entry name" value="Cadherin"/>
    <property type="match status" value="2"/>
</dbReference>
<dbReference type="GO" id="GO:0005509">
    <property type="term" value="F:calcium ion binding"/>
    <property type="evidence" value="ECO:0007669"/>
    <property type="project" value="UniProtKB-UniRule"/>
</dbReference>
<dbReference type="PROSITE" id="PS50268">
    <property type="entry name" value="CADHERIN_2"/>
    <property type="match status" value="1"/>
</dbReference>
<dbReference type="PRINTS" id="PR00205">
    <property type="entry name" value="CADHERIN"/>
</dbReference>
<evidence type="ECO:0000256" key="8">
    <source>
        <dbReference type="PROSITE-ProRule" id="PRU00043"/>
    </source>
</evidence>
<evidence type="ECO:0000313" key="10">
    <source>
        <dbReference type="EMBL" id="KAL3046888.1"/>
    </source>
</evidence>
<feature type="domain" description="Cadherin" evidence="9">
    <location>
        <begin position="1"/>
        <end position="91"/>
    </location>
</feature>
<dbReference type="GO" id="GO:0007155">
    <property type="term" value="P:cell adhesion"/>
    <property type="evidence" value="ECO:0007669"/>
    <property type="project" value="UniProtKB-KW"/>
</dbReference>
<dbReference type="FunFam" id="2.60.40.60:FF:000019">
    <property type="entry name" value="Cadherin 2"/>
    <property type="match status" value="1"/>
</dbReference>
<proteinExistence type="predicted"/>
<dbReference type="InterPro" id="IPR002126">
    <property type="entry name" value="Cadherin-like_dom"/>
</dbReference>
<dbReference type="PROSITE" id="PS00232">
    <property type="entry name" value="CADHERIN_1"/>
    <property type="match status" value="1"/>
</dbReference>
<comment type="caution">
    <text evidence="10">The sequence shown here is derived from an EMBL/GenBank/DDBJ whole genome shotgun (WGS) entry which is preliminary data.</text>
</comment>
<dbReference type="InterPro" id="IPR039808">
    <property type="entry name" value="Cadherin"/>
</dbReference>
<dbReference type="EMBL" id="JBIYXZ010002084">
    <property type="protein sequence ID" value="KAL3046888.1"/>
    <property type="molecule type" value="Genomic_DNA"/>
</dbReference>
<dbReference type="InterPro" id="IPR015919">
    <property type="entry name" value="Cadherin-like_sf"/>
</dbReference>
<evidence type="ECO:0000256" key="7">
    <source>
        <dbReference type="ARBA" id="ARBA00023180"/>
    </source>
</evidence>
<comment type="subcellular location">
    <subcellularLocation>
        <location evidence="1">Cell membrane</location>
    </subcellularLocation>
</comment>
<dbReference type="SMART" id="SM00112">
    <property type="entry name" value="CA"/>
    <property type="match status" value="1"/>
</dbReference>
<dbReference type="Proteomes" id="UP001619887">
    <property type="component" value="Unassembled WGS sequence"/>
</dbReference>
<gene>
    <name evidence="10" type="ORF">OYC64_021166</name>
</gene>
<dbReference type="AlphaFoldDB" id="A0ABD2FZD6"/>
<sequence length="191" mass="20723">MKITATDSDEPGNINSQIAYTIVDQQPPGDMFSISKDGIVRVKSSALDRETADQYTLTVKGQDLNGEPGGHSATSTVVINVQDVNDNLPTLEKVEYEGSIEENTEGVEVMRIRAKDLDLEASENWEAVFDIVRGNEAGYFSIKTDPATNEGILMLDKCGSIETAWCPKSCRDFGRNLSVTDVLSVGLAGED</sequence>
<keyword evidence="6" id="KW-0472">Membrane</keyword>
<evidence type="ECO:0000259" key="9">
    <source>
        <dbReference type="PROSITE" id="PS50268"/>
    </source>
</evidence>
<evidence type="ECO:0000256" key="3">
    <source>
        <dbReference type="ARBA" id="ARBA00022737"/>
    </source>
</evidence>
<reference evidence="10 11" key="1">
    <citation type="journal article" date="2022" name="G3 (Bethesda)">
        <title>Evaluating Illumina-, Nanopore-, and PacBio-based genome assembly strategies with the bald notothen, Trematomus borchgrevinki.</title>
        <authorList>
            <person name="Rayamajhi N."/>
            <person name="Cheng C.C."/>
            <person name="Catchen J.M."/>
        </authorList>
    </citation>
    <scope>NUCLEOTIDE SEQUENCE [LARGE SCALE GENOMIC DNA]</scope>
    <source>
        <strain evidence="10">AGRC-2024</strain>
    </source>
</reference>
<keyword evidence="4 8" id="KW-0106">Calcium</keyword>